<keyword evidence="7" id="KW-0560">Oxidoreductase</keyword>
<dbReference type="FunFam" id="1.10.540.10:FF:000002">
    <property type="entry name" value="Acyl-CoA dehydrogenase FadE19"/>
    <property type="match status" value="1"/>
</dbReference>
<dbReference type="Pfam" id="PF02771">
    <property type="entry name" value="Acyl-CoA_dh_N"/>
    <property type="match status" value="1"/>
</dbReference>
<dbReference type="SUPFAM" id="SSF56645">
    <property type="entry name" value="Acyl-CoA dehydrogenase NM domain-like"/>
    <property type="match status" value="1"/>
</dbReference>
<feature type="domain" description="Acyl-CoA dehydrogenase/oxidase N-terminal" evidence="10">
    <location>
        <begin position="18"/>
        <end position="129"/>
    </location>
</feature>
<evidence type="ECO:0000256" key="7">
    <source>
        <dbReference type="ARBA" id="ARBA00023002"/>
    </source>
</evidence>
<evidence type="ECO:0000256" key="1">
    <source>
        <dbReference type="ARBA" id="ARBA00001974"/>
    </source>
</evidence>
<sequence length="200" mass="21599">MVVGHGVRCLTQLAELPELHQMMRQTCRDYAQKELAPIAAQLDKDHMYPAKQVQELGAMGVMAVEVPESLGGAGMDYLAYCLAVEELSRGCASTGVIVSVNNSLYLGPILKFGTEEQKKQWITPFTTGEKVGCFALSEPGNGSDAGAASTLAQQEGDEWVLNGTKAWITNCWDASATVVFATTDKSLKHKVLVTMMNEPI</sequence>
<accession>A0A3N0Z6J0</accession>
<dbReference type="OrthoDB" id="9988775at2759"/>
<comment type="cofactor">
    <cofactor evidence="1">
        <name>FAD</name>
        <dbReference type="ChEBI" id="CHEBI:57692"/>
    </cofactor>
</comment>
<dbReference type="GO" id="GO:0050660">
    <property type="term" value="F:flavin adenine dinucleotide binding"/>
    <property type="evidence" value="ECO:0007669"/>
    <property type="project" value="InterPro"/>
</dbReference>
<dbReference type="GO" id="GO:0005739">
    <property type="term" value="C:mitochondrion"/>
    <property type="evidence" value="ECO:0007669"/>
    <property type="project" value="TreeGrafter"/>
</dbReference>
<dbReference type="InterPro" id="IPR013786">
    <property type="entry name" value="AcylCoA_DH/ox_N"/>
</dbReference>
<protein>
    <recommendedName>
        <fullName evidence="3">short-chain acyl-CoA dehydrogenase</fullName>
        <ecNumber evidence="3">1.3.8.1</ecNumber>
    </recommendedName>
    <alternativeName>
        <fullName evidence="8">Butyryl-CoA dehydrogenase</fullName>
    </alternativeName>
</protein>
<dbReference type="PANTHER" id="PTHR43884">
    <property type="entry name" value="ACYL-COA DEHYDROGENASE"/>
    <property type="match status" value="1"/>
</dbReference>
<dbReference type="GO" id="GO:0046359">
    <property type="term" value="P:butyrate catabolic process"/>
    <property type="evidence" value="ECO:0007669"/>
    <property type="project" value="TreeGrafter"/>
</dbReference>
<evidence type="ECO:0000256" key="8">
    <source>
        <dbReference type="ARBA" id="ARBA00031895"/>
    </source>
</evidence>
<dbReference type="EMBL" id="RJVU01007007">
    <property type="protein sequence ID" value="ROL54077.1"/>
    <property type="molecule type" value="Genomic_DNA"/>
</dbReference>
<dbReference type="Pfam" id="PF02770">
    <property type="entry name" value="Acyl-CoA_dh_M"/>
    <property type="match status" value="1"/>
</dbReference>
<evidence type="ECO:0000256" key="2">
    <source>
        <dbReference type="ARBA" id="ARBA00009347"/>
    </source>
</evidence>
<evidence type="ECO:0000256" key="4">
    <source>
        <dbReference type="ARBA" id="ARBA00022630"/>
    </source>
</evidence>
<feature type="domain" description="Acyl-CoA oxidase/dehydrogenase middle" evidence="9">
    <location>
        <begin position="133"/>
        <end position="191"/>
    </location>
</feature>
<comment type="caution">
    <text evidence="11">The sequence shown here is derived from an EMBL/GenBank/DDBJ whole genome shotgun (WGS) entry which is preliminary data.</text>
</comment>
<keyword evidence="5" id="KW-0274">FAD</keyword>
<dbReference type="Gene3D" id="2.40.110.10">
    <property type="entry name" value="Butyryl-CoA Dehydrogenase, subunit A, domain 2"/>
    <property type="match status" value="1"/>
</dbReference>
<evidence type="ECO:0000313" key="12">
    <source>
        <dbReference type="Proteomes" id="UP000281406"/>
    </source>
</evidence>
<keyword evidence="6" id="KW-0809">Transit peptide</keyword>
<evidence type="ECO:0000259" key="10">
    <source>
        <dbReference type="Pfam" id="PF02771"/>
    </source>
</evidence>
<proteinExistence type="inferred from homology"/>
<dbReference type="InterPro" id="IPR006091">
    <property type="entry name" value="Acyl-CoA_Oxase/DH_mid-dom"/>
</dbReference>
<gene>
    <name evidence="11" type="ORF">DPX16_10500</name>
</gene>
<evidence type="ECO:0000256" key="6">
    <source>
        <dbReference type="ARBA" id="ARBA00022946"/>
    </source>
</evidence>
<keyword evidence="4" id="KW-0285">Flavoprotein</keyword>
<evidence type="ECO:0000313" key="11">
    <source>
        <dbReference type="EMBL" id="ROL54077.1"/>
    </source>
</evidence>
<dbReference type="PROSITE" id="PS00072">
    <property type="entry name" value="ACYL_COA_DH_1"/>
    <property type="match status" value="1"/>
</dbReference>
<dbReference type="InterPro" id="IPR006089">
    <property type="entry name" value="Acyl-CoA_DH_CS"/>
</dbReference>
<organism evidence="11 12">
    <name type="scientific">Anabarilius grahami</name>
    <name type="common">Kanglang fish</name>
    <name type="synonym">Barilius grahami</name>
    <dbReference type="NCBI Taxonomy" id="495550"/>
    <lineage>
        <taxon>Eukaryota</taxon>
        <taxon>Metazoa</taxon>
        <taxon>Chordata</taxon>
        <taxon>Craniata</taxon>
        <taxon>Vertebrata</taxon>
        <taxon>Euteleostomi</taxon>
        <taxon>Actinopterygii</taxon>
        <taxon>Neopterygii</taxon>
        <taxon>Teleostei</taxon>
        <taxon>Ostariophysi</taxon>
        <taxon>Cypriniformes</taxon>
        <taxon>Xenocyprididae</taxon>
        <taxon>Xenocypridinae</taxon>
        <taxon>Xenocypridinae incertae sedis</taxon>
        <taxon>Anabarilius</taxon>
    </lineage>
</organism>
<evidence type="ECO:0000256" key="3">
    <source>
        <dbReference type="ARBA" id="ARBA00012046"/>
    </source>
</evidence>
<dbReference type="GO" id="GO:0033539">
    <property type="term" value="P:fatty acid beta-oxidation using acyl-CoA dehydrogenase"/>
    <property type="evidence" value="ECO:0007669"/>
    <property type="project" value="TreeGrafter"/>
</dbReference>
<name>A0A3N0Z6J0_ANAGA</name>
<dbReference type="AlphaFoldDB" id="A0A3N0Z6J0"/>
<dbReference type="Proteomes" id="UP000281406">
    <property type="component" value="Unassembled WGS sequence"/>
</dbReference>
<dbReference type="InterPro" id="IPR009100">
    <property type="entry name" value="AcylCoA_DH/oxidase_NM_dom_sf"/>
</dbReference>
<evidence type="ECO:0000256" key="5">
    <source>
        <dbReference type="ARBA" id="ARBA00022827"/>
    </source>
</evidence>
<dbReference type="GO" id="GO:0016937">
    <property type="term" value="F:short-chain fatty acyl-CoA dehydrogenase activity"/>
    <property type="evidence" value="ECO:0007669"/>
    <property type="project" value="UniProtKB-EC"/>
</dbReference>
<dbReference type="EC" id="1.3.8.1" evidence="3"/>
<reference evidence="11 12" key="1">
    <citation type="submission" date="2018-10" db="EMBL/GenBank/DDBJ databases">
        <title>Genome assembly for a Yunnan-Guizhou Plateau 3E fish, Anabarilius grahami (Regan), and its evolutionary and genetic applications.</title>
        <authorList>
            <person name="Jiang W."/>
        </authorList>
    </citation>
    <scope>NUCLEOTIDE SEQUENCE [LARGE SCALE GENOMIC DNA]</scope>
    <source>
        <strain evidence="11">AG-KIZ</strain>
        <tissue evidence="11">Muscle</tissue>
    </source>
</reference>
<dbReference type="PANTHER" id="PTHR43884:SF12">
    <property type="entry name" value="ISOVALERYL-COA DEHYDROGENASE, MITOCHONDRIAL-RELATED"/>
    <property type="match status" value="1"/>
</dbReference>
<comment type="similarity">
    <text evidence="2">Belongs to the acyl-CoA dehydrogenase family.</text>
</comment>
<evidence type="ECO:0000259" key="9">
    <source>
        <dbReference type="Pfam" id="PF02770"/>
    </source>
</evidence>
<dbReference type="InterPro" id="IPR046373">
    <property type="entry name" value="Acyl-CoA_Oxase/DH_mid-dom_sf"/>
</dbReference>
<dbReference type="InterPro" id="IPR037069">
    <property type="entry name" value="AcylCoA_DH/ox_N_sf"/>
</dbReference>
<keyword evidence="12" id="KW-1185">Reference proteome</keyword>
<dbReference type="Gene3D" id="1.10.540.10">
    <property type="entry name" value="Acyl-CoA dehydrogenase/oxidase, N-terminal domain"/>
    <property type="match status" value="1"/>
</dbReference>